<evidence type="ECO:0008006" key="12">
    <source>
        <dbReference type="Google" id="ProtNLM"/>
    </source>
</evidence>
<feature type="domain" description="Radical SAM core" evidence="8">
    <location>
        <begin position="112"/>
        <end position="267"/>
    </location>
</feature>
<dbReference type="GO" id="GO:0046872">
    <property type="term" value="F:metal ion binding"/>
    <property type="evidence" value="ECO:0007669"/>
    <property type="project" value="UniProtKB-KW"/>
</dbReference>
<keyword evidence="3" id="KW-0949">S-adenosyl-L-methionine</keyword>
<dbReference type="InterPro" id="IPR013785">
    <property type="entry name" value="Aldolase_TIM"/>
</dbReference>
<evidence type="ECO:0000256" key="6">
    <source>
        <dbReference type="ARBA" id="ARBA00023014"/>
    </source>
</evidence>
<evidence type="ECO:0000313" key="10">
    <source>
        <dbReference type="EMBL" id="OGL77289.1"/>
    </source>
</evidence>
<dbReference type="SFLD" id="SFLDG01386">
    <property type="entry name" value="main_SPASM_domain-containing"/>
    <property type="match status" value="1"/>
</dbReference>
<dbReference type="Pfam" id="PF13186">
    <property type="entry name" value="SPASM"/>
    <property type="match status" value="1"/>
</dbReference>
<dbReference type="CDD" id="cd01335">
    <property type="entry name" value="Radical_SAM"/>
    <property type="match status" value="1"/>
</dbReference>
<reference evidence="10 11" key="1">
    <citation type="journal article" date="2016" name="Nat. Commun.">
        <title>Thousands of microbial genomes shed light on interconnected biogeochemical processes in an aquifer system.</title>
        <authorList>
            <person name="Anantharaman K."/>
            <person name="Brown C.T."/>
            <person name="Hug L.A."/>
            <person name="Sharon I."/>
            <person name="Castelle C.J."/>
            <person name="Probst A.J."/>
            <person name="Thomas B.C."/>
            <person name="Singh A."/>
            <person name="Wilkins M.J."/>
            <person name="Karaoz U."/>
            <person name="Brodie E.L."/>
            <person name="Williams K.H."/>
            <person name="Hubbard S.S."/>
            <person name="Banfield J.F."/>
        </authorList>
    </citation>
    <scope>NUCLEOTIDE SEQUENCE [LARGE SCALE GENOMIC DNA]</scope>
</reference>
<name>A0A1F7UGA0_9BACT</name>
<gene>
    <name evidence="10" type="ORF">A3J43_00520</name>
</gene>
<dbReference type="STRING" id="1802397.A3J43_00520"/>
<dbReference type="AlphaFoldDB" id="A0A1F7UGA0"/>
<dbReference type="InterPro" id="IPR000385">
    <property type="entry name" value="MoaA_NifB_PqqE_Fe-S-bd_CS"/>
</dbReference>
<evidence type="ECO:0000256" key="1">
    <source>
        <dbReference type="ARBA" id="ARBA00001966"/>
    </source>
</evidence>
<evidence type="ECO:0000259" key="8">
    <source>
        <dbReference type="Pfam" id="PF04055"/>
    </source>
</evidence>
<dbReference type="Gene3D" id="3.20.20.70">
    <property type="entry name" value="Aldolase class I"/>
    <property type="match status" value="1"/>
</dbReference>
<dbReference type="EMBL" id="MGEF01000062">
    <property type="protein sequence ID" value="OGL77289.1"/>
    <property type="molecule type" value="Genomic_DNA"/>
</dbReference>
<dbReference type="Proteomes" id="UP000176604">
    <property type="component" value="Unassembled WGS sequence"/>
</dbReference>
<organism evidence="10 11">
    <name type="scientific">Candidatus Uhrbacteria bacterium RIFCSPHIGHO2_12_FULL_54_23</name>
    <dbReference type="NCBI Taxonomy" id="1802397"/>
    <lineage>
        <taxon>Bacteria</taxon>
        <taxon>Candidatus Uhriibacteriota</taxon>
    </lineage>
</organism>
<proteinExistence type="inferred from homology"/>
<dbReference type="PROSITE" id="PS01305">
    <property type="entry name" value="MOAA_NIFB_PQQE"/>
    <property type="match status" value="1"/>
</dbReference>
<feature type="domain" description="4Fe4S-binding SPASM" evidence="9">
    <location>
        <begin position="344"/>
        <end position="405"/>
    </location>
</feature>
<protein>
    <recommendedName>
        <fullName evidence="12">Radical SAM core domain-containing protein</fullName>
    </recommendedName>
</protein>
<comment type="similarity">
    <text evidence="7">Belongs to the radical SAM superfamily. Anaerobic sulfatase-maturating enzyme family.</text>
</comment>
<dbReference type="GO" id="GO:0016491">
    <property type="term" value="F:oxidoreductase activity"/>
    <property type="evidence" value="ECO:0007669"/>
    <property type="project" value="InterPro"/>
</dbReference>
<dbReference type="SFLD" id="SFLDS00029">
    <property type="entry name" value="Radical_SAM"/>
    <property type="match status" value="1"/>
</dbReference>
<keyword evidence="4" id="KW-0479">Metal-binding</keyword>
<dbReference type="Pfam" id="PF04055">
    <property type="entry name" value="Radical_SAM"/>
    <property type="match status" value="1"/>
</dbReference>
<dbReference type="PANTHER" id="PTHR43273">
    <property type="entry name" value="ANAEROBIC SULFATASE-MATURATING ENZYME HOMOLOG ASLB-RELATED"/>
    <property type="match status" value="1"/>
</dbReference>
<dbReference type="InterPro" id="IPR023885">
    <property type="entry name" value="4Fe4S-binding_SPASM_dom"/>
</dbReference>
<evidence type="ECO:0000313" key="11">
    <source>
        <dbReference type="Proteomes" id="UP000176604"/>
    </source>
</evidence>
<evidence type="ECO:0000256" key="3">
    <source>
        <dbReference type="ARBA" id="ARBA00022691"/>
    </source>
</evidence>
<dbReference type="InterPro" id="IPR023867">
    <property type="entry name" value="Sulphatase_maturase_rSAM"/>
</dbReference>
<evidence type="ECO:0000259" key="9">
    <source>
        <dbReference type="Pfam" id="PF13186"/>
    </source>
</evidence>
<evidence type="ECO:0000256" key="7">
    <source>
        <dbReference type="ARBA" id="ARBA00023601"/>
    </source>
</evidence>
<dbReference type="SUPFAM" id="SSF102114">
    <property type="entry name" value="Radical SAM enzymes"/>
    <property type="match status" value="1"/>
</dbReference>
<dbReference type="SFLD" id="SFLDG01384">
    <property type="entry name" value="thioether_bond_formation_requi"/>
    <property type="match status" value="1"/>
</dbReference>
<comment type="caution">
    <text evidence="10">The sequence shown here is derived from an EMBL/GenBank/DDBJ whole genome shotgun (WGS) entry which is preliminary data.</text>
</comment>
<dbReference type="SFLD" id="SFLDG01067">
    <property type="entry name" value="SPASM/twitch_domain_containing"/>
    <property type="match status" value="1"/>
</dbReference>
<keyword evidence="6" id="KW-0411">Iron-sulfur</keyword>
<accession>A0A1F7UGA0</accession>
<evidence type="ECO:0000256" key="5">
    <source>
        <dbReference type="ARBA" id="ARBA00023004"/>
    </source>
</evidence>
<dbReference type="NCBIfam" id="TIGR04085">
    <property type="entry name" value="rSAM_more_4Fe4S"/>
    <property type="match status" value="1"/>
</dbReference>
<dbReference type="PANTHER" id="PTHR43273:SF3">
    <property type="entry name" value="ANAEROBIC SULFATASE-MATURATING ENZYME HOMOLOG ASLB-RELATED"/>
    <property type="match status" value="1"/>
</dbReference>
<dbReference type="InterPro" id="IPR058240">
    <property type="entry name" value="rSAM_sf"/>
</dbReference>
<dbReference type="InterPro" id="IPR007197">
    <property type="entry name" value="rSAM"/>
</dbReference>
<keyword evidence="2" id="KW-0004">4Fe-4S</keyword>
<dbReference type="GO" id="GO:0051539">
    <property type="term" value="F:4 iron, 4 sulfur cluster binding"/>
    <property type="evidence" value="ECO:0007669"/>
    <property type="project" value="UniProtKB-KW"/>
</dbReference>
<sequence length="467" mass="52882">MMSDSRIPRLHGNTYTDNVEGGYMLVYNPLSEKGVAVLNKEAAFLFQQIDQKKTLHDIFLQAQGLDRNVDFHDVASVFENFFSSEIIYFDTPRVKNKFFRGKPKHLGVWLHITNQCNLRCTYCYVWKTHEKMSDATARKAIVTIVRDAVRHGFEKIIFKFAGGECLLAFPLILDLVREGRRLAGNVVAIDFVVLTNGVLITEDVARKLKEERIKAAVSLDGLGEYNDAQRIFPSGLGSFQYVERGIQSLQHERVPFNVSVTITARNVENVPQLTHYLLERSIPFAFNFYRENPYVKEAMRSDEETLIACLKKAYGLISQCPPRHSVMNGLLDRVVFTRPHVYTCGMGNSYLVVRHDGKIAPCPVALDEVSGSIDDEDVIDTMQRSQFAKRRNVPIERRTSCMDCQWKYICCGGCPLLNFEPKTGANARSPYCAVYKALIPEVLKVEAKRLLAYGTREAQELPGSLAS</sequence>
<keyword evidence="5" id="KW-0408">Iron</keyword>
<evidence type="ECO:0000256" key="4">
    <source>
        <dbReference type="ARBA" id="ARBA00022723"/>
    </source>
</evidence>
<comment type="cofactor">
    <cofactor evidence="1">
        <name>[4Fe-4S] cluster</name>
        <dbReference type="ChEBI" id="CHEBI:49883"/>
    </cofactor>
</comment>
<evidence type="ECO:0000256" key="2">
    <source>
        <dbReference type="ARBA" id="ARBA00022485"/>
    </source>
</evidence>